<proteinExistence type="predicted"/>
<name>A0ABN1IUM8_9FLAO</name>
<dbReference type="RefSeq" id="WP_343912485.1">
    <property type="nucleotide sequence ID" value="NZ_BAAAGE010000002.1"/>
</dbReference>
<protein>
    <recommendedName>
        <fullName evidence="4">Lipocalin-like domain-containing protein</fullName>
    </recommendedName>
</protein>
<evidence type="ECO:0000313" key="3">
    <source>
        <dbReference type="Proteomes" id="UP001501758"/>
    </source>
</evidence>
<feature type="chain" id="PRO_5046296225" description="Lipocalin-like domain-containing protein" evidence="1">
    <location>
        <begin position="27"/>
        <end position="265"/>
    </location>
</feature>
<sequence length="265" mass="28075">MNKVFLKFRVVVIAIMVGLFVVSCSDDDNNDTSAVDITQEDVMKSLEVEKISNFIDDMTLDNISMNRSNSAISSKIRKPGCADFSITDTGYTLTFTDCTNEDGETISGAINVSVVMENNTVTTTITFDNLSYAGNSVNGSKSTTYTIDTDAGSFVYTVTSDLSITLADGTTASEQGTKTYTISGFGSGNASYTIGGSWIVTLGSDSYSLTTDPTLAGTFSCGYITSGTLVMTKNTLSASIDYGDGTCDNKATVTYPDGTTEEIEL</sequence>
<evidence type="ECO:0000256" key="1">
    <source>
        <dbReference type="SAM" id="SignalP"/>
    </source>
</evidence>
<evidence type="ECO:0008006" key="4">
    <source>
        <dbReference type="Google" id="ProtNLM"/>
    </source>
</evidence>
<accession>A0ABN1IUM8</accession>
<keyword evidence="3" id="KW-1185">Reference proteome</keyword>
<dbReference type="EMBL" id="BAAAGE010000002">
    <property type="protein sequence ID" value="GAA0721707.1"/>
    <property type="molecule type" value="Genomic_DNA"/>
</dbReference>
<dbReference type="PROSITE" id="PS51257">
    <property type="entry name" value="PROKAR_LIPOPROTEIN"/>
    <property type="match status" value="1"/>
</dbReference>
<comment type="caution">
    <text evidence="2">The sequence shown here is derived from an EMBL/GenBank/DDBJ whole genome shotgun (WGS) entry which is preliminary data.</text>
</comment>
<keyword evidence="1" id="KW-0732">Signal</keyword>
<reference evidence="2 3" key="1">
    <citation type="journal article" date="2019" name="Int. J. Syst. Evol. Microbiol.">
        <title>The Global Catalogue of Microorganisms (GCM) 10K type strain sequencing project: providing services to taxonomists for standard genome sequencing and annotation.</title>
        <authorList>
            <consortium name="The Broad Institute Genomics Platform"/>
            <consortium name="The Broad Institute Genome Sequencing Center for Infectious Disease"/>
            <person name="Wu L."/>
            <person name="Ma J."/>
        </authorList>
    </citation>
    <scope>NUCLEOTIDE SEQUENCE [LARGE SCALE GENOMIC DNA]</scope>
    <source>
        <strain evidence="2 3">JCM 15974</strain>
    </source>
</reference>
<organism evidence="2 3">
    <name type="scientific">Aquimarina litoralis</name>
    <dbReference type="NCBI Taxonomy" id="584605"/>
    <lineage>
        <taxon>Bacteria</taxon>
        <taxon>Pseudomonadati</taxon>
        <taxon>Bacteroidota</taxon>
        <taxon>Flavobacteriia</taxon>
        <taxon>Flavobacteriales</taxon>
        <taxon>Flavobacteriaceae</taxon>
        <taxon>Aquimarina</taxon>
    </lineage>
</organism>
<gene>
    <name evidence="2" type="ORF">GCM10009430_23340</name>
</gene>
<dbReference type="Proteomes" id="UP001501758">
    <property type="component" value="Unassembled WGS sequence"/>
</dbReference>
<feature type="signal peptide" evidence="1">
    <location>
        <begin position="1"/>
        <end position="26"/>
    </location>
</feature>
<evidence type="ECO:0000313" key="2">
    <source>
        <dbReference type="EMBL" id="GAA0721707.1"/>
    </source>
</evidence>